<proteinExistence type="predicted"/>
<dbReference type="InterPro" id="IPR005122">
    <property type="entry name" value="Uracil-DNA_glycosylase-like"/>
</dbReference>
<dbReference type="Pfam" id="PF03167">
    <property type="entry name" value="UDG"/>
    <property type="match status" value="1"/>
</dbReference>
<dbReference type="InterPro" id="IPR047124">
    <property type="entry name" value="HI_0220.2"/>
</dbReference>
<evidence type="ECO:0000313" key="2">
    <source>
        <dbReference type="EMBL" id="MEL0659708.1"/>
    </source>
</evidence>
<comment type="caution">
    <text evidence="2">The sequence shown here is derived from an EMBL/GenBank/DDBJ whole genome shotgun (WGS) entry which is preliminary data.</text>
</comment>
<protein>
    <submittedName>
        <fullName evidence="2">Uracil-DNA glycosylase family protein</fullName>
    </submittedName>
</protein>
<reference evidence="2 3" key="1">
    <citation type="submission" date="2024-02" db="EMBL/GenBank/DDBJ databases">
        <title>Bacteria isolated from the canopy kelp, Nereocystis luetkeana.</title>
        <authorList>
            <person name="Pfister C.A."/>
            <person name="Younker I.T."/>
            <person name="Light S.H."/>
        </authorList>
    </citation>
    <scope>NUCLEOTIDE SEQUENCE [LARGE SCALE GENOMIC DNA]</scope>
    <source>
        <strain evidence="2 3">TI.2.07</strain>
    </source>
</reference>
<dbReference type="Gene3D" id="3.40.470.10">
    <property type="entry name" value="Uracil-DNA glycosylase-like domain"/>
    <property type="match status" value="1"/>
</dbReference>
<dbReference type="PANTHER" id="PTHR42160:SF1">
    <property type="entry name" value="URACIL-DNA GLYCOSYLASE SUPERFAMILY PROTEIN"/>
    <property type="match status" value="1"/>
</dbReference>
<dbReference type="SMART" id="SM00986">
    <property type="entry name" value="UDG"/>
    <property type="match status" value="1"/>
</dbReference>
<dbReference type="RefSeq" id="WP_341628245.1">
    <property type="nucleotide sequence ID" value="NZ_JBAKBA010000024.1"/>
</dbReference>
<dbReference type="Proteomes" id="UP001366060">
    <property type="component" value="Unassembled WGS sequence"/>
</dbReference>
<dbReference type="PANTHER" id="PTHR42160">
    <property type="entry name" value="URACIL-DNA GLYCOSYLASE SUPERFAMILY PROTEIN"/>
    <property type="match status" value="1"/>
</dbReference>
<sequence>MKTNDFNQLLTEVRACTICESNLKEGVRPVLQVNQHAKILIAGQAPGSKVHATGIPFDDPSGDRLRTWMGVDKDTFYNSQKIAILPMAFCYPGKGKSGDLAPPAICAETWRNKLLEAMPEIQLTLVIGQYALAWHLENREKNLTETVKNWAAYGEQVMPLPHPSPRNNIWLKKNPWFEADVLRVLQNRVHNIIK</sequence>
<dbReference type="SUPFAM" id="SSF52141">
    <property type="entry name" value="Uracil-DNA glycosylase-like"/>
    <property type="match status" value="1"/>
</dbReference>
<organism evidence="2 3">
    <name type="scientific">Psychromonas arctica</name>
    <dbReference type="NCBI Taxonomy" id="168275"/>
    <lineage>
        <taxon>Bacteria</taxon>
        <taxon>Pseudomonadati</taxon>
        <taxon>Pseudomonadota</taxon>
        <taxon>Gammaproteobacteria</taxon>
        <taxon>Alteromonadales</taxon>
        <taxon>Psychromonadaceae</taxon>
        <taxon>Psychromonas</taxon>
    </lineage>
</organism>
<dbReference type="EMBL" id="JBAKBA010000024">
    <property type="protein sequence ID" value="MEL0659708.1"/>
    <property type="molecule type" value="Genomic_DNA"/>
</dbReference>
<keyword evidence="3" id="KW-1185">Reference proteome</keyword>
<dbReference type="SMART" id="SM00987">
    <property type="entry name" value="UreE_C"/>
    <property type="match status" value="1"/>
</dbReference>
<name>A0ABU9HDC2_9GAMM</name>
<evidence type="ECO:0000259" key="1">
    <source>
        <dbReference type="SMART" id="SM00986"/>
    </source>
</evidence>
<dbReference type="CDD" id="cd10033">
    <property type="entry name" value="UDG_like"/>
    <property type="match status" value="1"/>
</dbReference>
<feature type="domain" description="Uracil-DNA glycosylase-like" evidence="1">
    <location>
        <begin position="30"/>
        <end position="186"/>
    </location>
</feature>
<gene>
    <name evidence="2" type="ORF">V6255_11210</name>
</gene>
<dbReference type="InterPro" id="IPR036895">
    <property type="entry name" value="Uracil-DNA_glycosylase-like_sf"/>
</dbReference>
<evidence type="ECO:0000313" key="3">
    <source>
        <dbReference type="Proteomes" id="UP001366060"/>
    </source>
</evidence>
<accession>A0ABU9HDC2</accession>